<dbReference type="Gene3D" id="3.40.50.1820">
    <property type="entry name" value="alpha/beta hydrolase"/>
    <property type="match status" value="1"/>
</dbReference>
<dbReference type="STRING" id="413882.AAW51_4748"/>
<dbReference type="EMBL" id="CP011371">
    <property type="protein sequence ID" value="AKJ31439.1"/>
    <property type="molecule type" value="Genomic_DNA"/>
</dbReference>
<keyword evidence="1" id="KW-0378">Hydrolase</keyword>
<name>A0A0G3BPT2_9BURK</name>
<protein>
    <submittedName>
        <fullName evidence="1">Alpha/beta hydrolase</fullName>
    </submittedName>
</protein>
<evidence type="ECO:0000313" key="1">
    <source>
        <dbReference type="EMBL" id="AKJ31439.1"/>
    </source>
</evidence>
<dbReference type="Proteomes" id="UP000035352">
    <property type="component" value="Chromosome"/>
</dbReference>
<accession>A0A0G3BPT2</accession>
<dbReference type="GO" id="GO:0016787">
    <property type="term" value="F:hydrolase activity"/>
    <property type="evidence" value="ECO:0007669"/>
    <property type="project" value="UniProtKB-KW"/>
</dbReference>
<dbReference type="KEGG" id="pbh:AAW51_4748"/>
<dbReference type="InterPro" id="IPR029058">
    <property type="entry name" value="AB_hydrolase_fold"/>
</dbReference>
<dbReference type="SUPFAM" id="SSF53474">
    <property type="entry name" value="alpha/beta-Hydrolases"/>
    <property type="match status" value="1"/>
</dbReference>
<sequence length="471" mass="50247">MIAAVLLAACGGGGGDDDDGNAPPPPVVETRAHDSRTFKIDPATLAFPALTGTTALTDRWTGVLNGAGYRIEVPKNWNGKLVMYAHGYNGTGDQLKVTTPSLRRYLIENGYAWAASSYSTNFYDVRAGVEDTNALALAFTKIAAENGRTLEKPQEFYVTGHSMGGHVAAAAVEKETLEKARNKVTYKGAVPMCGVMGDTELFDYFGAYQLAAQHLAGKPATSFPTTDWGQIRGDVQAALFTTFSTQSTAQGEKLKAVVKNLTGGERPIFDAGYRNTALQSVVWGTAFGGDGTINGILNRNVVDTTRFTYQFDADPAVSAEEKAFNDAIFRAKAAEGANAERPDGLRWIPKVNGEIDVPVVTLHTLGDMYVPFSMQQIYRKRVEAKGKGALLAQRAIRAPGHCDFTVAEQEAAFETMLQKALDARAPAAGDDVLDPAKVAAAAYGCTFTVNTLGRDDNPALADVRAALPACP</sequence>
<reference evidence="1 2" key="1">
    <citation type="submission" date="2015-05" db="EMBL/GenBank/DDBJ databases">
        <authorList>
            <person name="Tang B."/>
            <person name="Yu Y."/>
        </authorList>
    </citation>
    <scope>NUCLEOTIDE SEQUENCE [LARGE SCALE GENOMIC DNA]</scope>
    <source>
        <strain evidence="1 2">DSM 7029</strain>
    </source>
</reference>
<keyword evidence="2" id="KW-1185">Reference proteome</keyword>
<dbReference type="AlphaFoldDB" id="A0A0G3BPT2"/>
<gene>
    <name evidence="1" type="ORF">AAW51_4748</name>
</gene>
<dbReference type="PATRIC" id="fig|413882.6.peg.4956"/>
<proteinExistence type="predicted"/>
<organism evidence="1 2">
    <name type="scientific">Caldimonas brevitalea</name>
    <dbReference type="NCBI Taxonomy" id="413882"/>
    <lineage>
        <taxon>Bacteria</taxon>
        <taxon>Pseudomonadati</taxon>
        <taxon>Pseudomonadota</taxon>
        <taxon>Betaproteobacteria</taxon>
        <taxon>Burkholderiales</taxon>
        <taxon>Sphaerotilaceae</taxon>
        <taxon>Caldimonas</taxon>
    </lineage>
</organism>
<evidence type="ECO:0000313" key="2">
    <source>
        <dbReference type="Proteomes" id="UP000035352"/>
    </source>
</evidence>